<gene>
    <name evidence="2" type="ORF">QB910_000088</name>
</gene>
<name>A0AAT9V7M4_9CAUD</name>
<sequence>MYISKALSVAVIALALSIAPNADNHSAYAQSRTTAISIGAENAHSPKKQEGESKKVDINKYLPMSKYHITKKIVTKPKKEVVTTYWQVPLSNDLQDYIRKLCNEYGVSERLAYGVIETESNFDPYKVSNTNDYGLFQINSVNRPWLAEKFGVTDWFNPFQNAECGVYMLSQLCHKYTNYSTVLIAYNCGEGGMEQLESEGVYSTQYSQTVEKNMESLKTKDVITYV</sequence>
<dbReference type="Pfam" id="PF01464">
    <property type="entry name" value="SLT"/>
    <property type="match status" value="1"/>
</dbReference>
<evidence type="ECO:0000313" key="2">
    <source>
        <dbReference type="EMBL" id="WJJ55332.1"/>
    </source>
</evidence>
<dbReference type="EMBL" id="OQ846916">
    <property type="protein sequence ID" value="WJJ55332.1"/>
    <property type="molecule type" value="Genomic_DNA"/>
</dbReference>
<dbReference type="PANTHER" id="PTHR37423:SF2">
    <property type="entry name" value="MEMBRANE-BOUND LYTIC MUREIN TRANSGLYCOSYLASE C"/>
    <property type="match status" value="1"/>
</dbReference>
<reference evidence="2" key="1">
    <citation type="submission" date="2023-04" db="EMBL/GenBank/DDBJ databases">
        <title>Characterization and genome study of newly isolated Alicyclobacillus-specific phaga.</title>
        <authorList>
            <person name="Shymialevich D."/>
            <person name="Wojcicki M."/>
            <person name="Srednicka P."/>
            <person name="Swider O."/>
        </authorList>
    </citation>
    <scope>NUCLEOTIDE SEQUENCE</scope>
</reference>
<dbReference type="PANTHER" id="PTHR37423">
    <property type="entry name" value="SOLUBLE LYTIC MUREIN TRANSGLYCOSYLASE-RELATED"/>
    <property type="match status" value="1"/>
</dbReference>
<feature type="domain" description="Transglycosylase SLT" evidence="1">
    <location>
        <begin position="97"/>
        <end position="194"/>
    </location>
</feature>
<dbReference type="SUPFAM" id="SSF53955">
    <property type="entry name" value="Lysozyme-like"/>
    <property type="match status" value="1"/>
</dbReference>
<dbReference type="Gene3D" id="1.10.530.10">
    <property type="match status" value="1"/>
</dbReference>
<proteinExistence type="predicted"/>
<dbReference type="InterPro" id="IPR023346">
    <property type="entry name" value="Lysozyme-like_dom_sf"/>
</dbReference>
<organism evidence="2">
    <name type="scientific">Alicyclobacillus phage KKP_3916</name>
    <dbReference type="NCBI Taxonomy" id="3040651"/>
    <lineage>
        <taxon>Viruses</taxon>
        <taxon>Duplodnaviria</taxon>
        <taxon>Heunggongvirae</taxon>
        <taxon>Uroviricota</taxon>
        <taxon>Caudoviricetes</taxon>
    </lineage>
</organism>
<dbReference type="InterPro" id="IPR008258">
    <property type="entry name" value="Transglycosylase_SLT_dom_1"/>
</dbReference>
<evidence type="ECO:0000259" key="1">
    <source>
        <dbReference type="Pfam" id="PF01464"/>
    </source>
</evidence>
<accession>A0AAT9V7M4</accession>
<protein>
    <recommendedName>
        <fullName evidence="1">Transglycosylase SLT domain-containing protein</fullName>
    </recommendedName>
</protein>